<keyword evidence="2" id="KW-0507">mRNA processing</keyword>
<dbReference type="PANTHER" id="PTHR46543">
    <property type="entry name" value="ZINC FINGER CCHC DOMAIN-CONTAINING PROTEIN 7"/>
    <property type="match status" value="1"/>
</dbReference>
<dbReference type="GO" id="GO:0071036">
    <property type="term" value="P:nuclear polyadenylation-dependent snoRNA catabolic process"/>
    <property type="evidence" value="ECO:0007669"/>
    <property type="project" value="TreeGrafter"/>
</dbReference>
<dbReference type="InterPro" id="IPR051644">
    <property type="entry name" value="TRAMP_AT-DNA-binding"/>
</dbReference>
<accession>A0A8H5FCS7</accession>
<keyword evidence="7" id="KW-0539">Nucleus</keyword>
<evidence type="ECO:0000256" key="7">
    <source>
        <dbReference type="ARBA" id="ARBA00023242"/>
    </source>
</evidence>
<feature type="compositionally biased region" description="Basic and acidic residues" evidence="9">
    <location>
        <begin position="517"/>
        <end position="530"/>
    </location>
</feature>
<dbReference type="GO" id="GO:0071039">
    <property type="term" value="P:nuclear polyadenylation-dependent CUT catabolic process"/>
    <property type="evidence" value="ECO:0007669"/>
    <property type="project" value="TreeGrafter"/>
</dbReference>
<feature type="compositionally biased region" description="Low complexity" evidence="9">
    <location>
        <begin position="470"/>
        <end position="479"/>
    </location>
</feature>
<keyword evidence="4" id="KW-0677">Repeat</keyword>
<gene>
    <name evidence="11" type="ORF">D9611_007693</name>
</gene>
<comment type="caution">
    <text evidence="11">The sequence shown here is derived from an EMBL/GenBank/DDBJ whole genome shotgun (WGS) entry which is preliminary data.</text>
</comment>
<dbReference type="GO" id="GO:0006397">
    <property type="term" value="P:mRNA processing"/>
    <property type="evidence" value="ECO:0007669"/>
    <property type="project" value="UniProtKB-KW"/>
</dbReference>
<feature type="compositionally biased region" description="Basic and acidic residues" evidence="9">
    <location>
        <begin position="537"/>
        <end position="548"/>
    </location>
</feature>
<feature type="domain" description="CCHC-type" evidence="10">
    <location>
        <begin position="236"/>
        <end position="251"/>
    </location>
</feature>
<dbReference type="GO" id="GO:0071038">
    <property type="term" value="P:TRAMP-dependent tRNA surveillance pathway"/>
    <property type="evidence" value="ECO:0007669"/>
    <property type="project" value="TreeGrafter"/>
</dbReference>
<dbReference type="GO" id="GO:0071037">
    <property type="term" value="P:nuclear polyadenylation-dependent snRNA catabolic process"/>
    <property type="evidence" value="ECO:0007669"/>
    <property type="project" value="TreeGrafter"/>
</dbReference>
<evidence type="ECO:0000256" key="2">
    <source>
        <dbReference type="ARBA" id="ARBA00022664"/>
    </source>
</evidence>
<feature type="compositionally biased region" description="Basic and acidic residues" evidence="9">
    <location>
        <begin position="66"/>
        <end position="76"/>
    </location>
</feature>
<dbReference type="InterPro" id="IPR001878">
    <property type="entry name" value="Znf_CCHC"/>
</dbReference>
<feature type="compositionally biased region" description="Basic residues" evidence="9">
    <location>
        <begin position="38"/>
        <end position="47"/>
    </location>
</feature>
<feature type="compositionally biased region" description="Basic and acidic residues" evidence="9">
    <location>
        <begin position="375"/>
        <end position="408"/>
    </location>
</feature>
<dbReference type="OrthoDB" id="7608935at2759"/>
<dbReference type="GO" id="GO:0008270">
    <property type="term" value="F:zinc ion binding"/>
    <property type="evidence" value="ECO:0007669"/>
    <property type="project" value="UniProtKB-KW"/>
</dbReference>
<evidence type="ECO:0000256" key="8">
    <source>
        <dbReference type="PROSITE-ProRule" id="PRU00047"/>
    </source>
</evidence>
<reference evidence="11 12" key="1">
    <citation type="journal article" date="2020" name="ISME J.">
        <title>Uncovering the hidden diversity of litter-decomposition mechanisms in mushroom-forming fungi.</title>
        <authorList>
            <person name="Floudas D."/>
            <person name="Bentzer J."/>
            <person name="Ahren D."/>
            <person name="Johansson T."/>
            <person name="Persson P."/>
            <person name="Tunlid A."/>
        </authorList>
    </citation>
    <scope>NUCLEOTIDE SEQUENCE [LARGE SCALE GENOMIC DNA]</scope>
    <source>
        <strain evidence="11 12">CBS 175.51</strain>
    </source>
</reference>
<dbReference type="PANTHER" id="PTHR46543:SF1">
    <property type="entry name" value="ZINC FINGER CCHC DOMAIN-CONTAINING PROTEIN 7"/>
    <property type="match status" value="1"/>
</dbReference>
<proteinExistence type="predicted"/>
<dbReference type="GO" id="GO:0071035">
    <property type="term" value="P:nuclear polyadenylation-dependent rRNA catabolic process"/>
    <property type="evidence" value="ECO:0007669"/>
    <property type="project" value="TreeGrafter"/>
</dbReference>
<keyword evidence="5 8" id="KW-0863">Zinc-finger</keyword>
<feature type="compositionally biased region" description="Polar residues" evidence="9">
    <location>
        <begin position="13"/>
        <end position="29"/>
    </location>
</feature>
<dbReference type="EMBL" id="JAACJK010000113">
    <property type="protein sequence ID" value="KAF5331723.1"/>
    <property type="molecule type" value="Genomic_DNA"/>
</dbReference>
<dbReference type="SMART" id="SM00343">
    <property type="entry name" value="ZnF_C2HC"/>
    <property type="match status" value="5"/>
</dbReference>
<evidence type="ECO:0000313" key="11">
    <source>
        <dbReference type="EMBL" id="KAF5331723.1"/>
    </source>
</evidence>
<feature type="domain" description="CCHC-type" evidence="10">
    <location>
        <begin position="322"/>
        <end position="335"/>
    </location>
</feature>
<dbReference type="Pfam" id="PF00098">
    <property type="entry name" value="zf-CCHC"/>
    <property type="match status" value="1"/>
</dbReference>
<comment type="subcellular location">
    <subcellularLocation>
        <location evidence="1">Nucleus</location>
    </subcellularLocation>
</comment>
<dbReference type="Proteomes" id="UP000541558">
    <property type="component" value="Unassembled WGS sequence"/>
</dbReference>
<evidence type="ECO:0000256" key="1">
    <source>
        <dbReference type="ARBA" id="ARBA00004123"/>
    </source>
</evidence>
<evidence type="ECO:0000256" key="3">
    <source>
        <dbReference type="ARBA" id="ARBA00022723"/>
    </source>
</evidence>
<feature type="region of interest" description="Disordered" evidence="9">
    <location>
        <begin position="1"/>
        <end position="107"/>
    </location>
</feature>
<keyword evidence="6" id="KW-0862">Zinc</keyword>
<evidence type="ECO:0000259" key="10">
    <source>
        <dbReference type="PROSITE" id="PS50158"/>
    </source>
</evidence>
<feature type="compositionally biased region" description="Basic and acidic residues" evidence="9">
    <location>
        <begin position="83"/>
        <end position="92"/>
    </location>
</feature>
<dbReference type="SUPFAM" id="SSF57756">
    <property type="entry name" value="Retrovirus zinc finger-like domains"/>
    <property type="match status" value="2"/>
</dbReference>
<sequence>MAEASIAAEIIDLTQSTPSTPKSVNTDNDASVPESNRRARRAKKRKEAKAQEEDPQPPPERNLKRKSPDTSSERPPARKPRKILADETRASQRDPVPAAPSSPTEGDLFFVDVEPTAIAQPPQTQPEPVFAPEPEPDQNTLLLPAHVTVFGSTPVEIHAPTTSLEDDSIQFLDYDDSKQFARYYQTEEQKAPSRTVCKKCGAENQHKTSECTVVICLTCGVRDEHPTRSCPISKVCFNCGMKGHISSKCPNRHTKGIPSSRFMDCDRCYSSKHKTNECPTWWRMYLYLSDEGRAKVLRFREERHSLPLGEGGEGYVANDEWCYNCGDCGHWGDDCLESNPPAEHSAFSYHNVASGPFYDPSKDGESSKKSKPRRKESFRDLEHVPDDVGRMGKEKSKSKLGKMLKDRADDDDQDDWFSKAGSGRGSARQDGSKKAPPTGPRGKTSFNFNAQSFRDRREFQPGTSGGSSGGAPSLLSRLGDTYQKDSTKEKAYGGYQGEGLNGNGSSKSSNKRKKDRKDRPRSPEQADYRSRGGSNNRRNDRGDRRDRYSNGGGGGPRYRGSYNR</sequence>
<organism evidence="11 12">
    <name type="scientific">Ephemerocybe angulata</name>
    <dbReference type="NCBI Taxonomy" id="980116"/>
    <lineage>
        <taxon>Eukaryota</taxon>
        <taxon>Fungi</taxon>
        <taxon>Dikarya</taxon>
        <taxon>Basidiomycota</taxon>
        <taxon>Agaricomycotina</taxon>
        <taxon>Agaricomycetes</taxon>
        <taxon>Agaricomycetidae</taxon>
        <taxon>Agaricales</taxon>
        <taxon>Agaricineae</taxon>
        <taxon>Psathyrellaceae</taxon>
        <taxon>Ephemerocybe</taxon>
    </lineage>
</organism>
<evidence type="ECO:0000313" key="12">
    <source>
        <dbReference type="Proteomes" id="UP000541558"/>
    </source>
</evidence>
<dbReference type="PROSITE" id="PS50158">
    <property type="entry name" value="ZF_CCHC"/>
    <property type="match status" value="2"/>
</dbReference>
<evidence type="ECO:0000256" key="9">
    <source>
        <dbReference type="SAM" id="MobiDB-lite"/>
    </source>
</evidence>
<evidence type="ECO:0000256" key="5">
    <source>
        <dbReference type="ARBA" id="ARBA00022771"/>
    </source>
</evidence>
<keyword evidence="12" id="KW-1185">Reference proteome</keyword>
<feature type="region of interest" description="Disordered" evidence="9">
    <location>
        <begin position="357"/>
        <end position="564"/>
    </location>
</feature>
<feature type="compositionally biased region" description="Basic and acidic residues" evidence="9">
    <location>
        <begin position="482"/>
        <end position="491"/>
    </location>
</feature>
<dbReference type="GO" id="GO:0003723">
    <property type="term" value="F:RNA binding"/>
    <property type="evidence" value="ECO:0007669"/>
    <property type="project" value="TreeGrafter"/>
</dbReference>
<dbReference type="AlphaFoldDB" id="A0A8H5FCS7"/>
<dbReference type="GO" id="GO:0071031">
    <property type="term" value="P:nuclear mRNA surveillance of mRNA 3'-end processing"/>
    <property type="evidence" value="ECO:0007669"/>
    <property type="project" value="TreeGrafter"/>
</dbReference>
<evidence type="ECO:0000256" key="4">
    <source>
        <dbReference type="ARBA" id="ARBA00022737"/>
    </source>
</evidence>
<dbReference type="InterPro" id="IPR036875">
    <property type="entry name" value="Znf_CCHC_sf"/>
</dbReference>
<evidence type="ECO:0000256" key="6">
    <source>
        <dbReference type="ARBA" id="ARBA00022833"/>
    </source>
</evidence>
<dbReference type="GO" id="GO:0031499">
    <property type="term" value="C:TRAMP complex"/>
    <property type="evidence" value="ECO:0007669"/>
    <property type="project" value="TreeGrafter"/>
</dbReference>
<protein>
    <recommendedName>
        <fullName evidence="10">CCHC-type domain-containing protein</fullName>
    </recommendedName>
</protein>
<name>A0A8H5FCS7_9AGAR</name>
<dbReference type="Gene3D" id="4.10.60.10">
    <property type="entry name" value="Zinc finger, CCHC-type"/>
    <property type="match status" value="2"/>
</dbReference>
<keyword evidence="3" id="KW-0479">Metal-binding</keyword>